<evidence type="ECO:0000313" key="2">
    <source>
        <dbReference type="Proteomes" id="UP000688137"/>
    </source>
</evidence>
<organism evidence="1 2">
    <name type="scientific">Paramecium primaurelia</name>
    <dbReference type="NCBI Taxonomy" id="5886"/>
    <lineage>
        <taxon>Eukaryota</taxon>
        <taxon>Sar</taxon>
        <taxon>Alveolata</taxon>
        <taxon>Ciliophora</taxon>
        <taxon>Intramacronucleata</taxon>
        <taxon>Oligohymenophorea</taxon>
        <taxon>Peniculida</taxon>
        <taxon>Parameciidae</taxon>
        <taxon>Paramecium</taxon>
    </lineage>
</organism>
<gene>
    <name evidence="1" type="ORF">PPRIM_AZ9-3.1.T0360002</name>
</gene>
<protein>
    <submittedName>
        <fullName evidence="1">Uncharacterized protein</fullName>
    </submittedName>
</protein>
<dbReference type="AlphaFoldDB" id="A0A8S1LN75"/>
<accession>A0A8S1LN75</accession>
<sequence>MKRLKFNKNSFGKKKKEKSKDCKMTFFMIFVYLDLIEKRHQVVLLCNQKVLNFNFSINQFLIAADLYEVLVESKDFNIEILKTIIEMLSKENKQDSITYLFQIIKEHDIYSVYQYSKIQAENRQYLIYKISQKVRIVVFGKFFDHLTETENNFTISGYNAINIFVEMQVDLTY</sequence>
<comment type="caution">
    <text evidence="1">The sequence shown here is derived from an EMBL/GenBank/DDBJ whole genome shotgun (WGS) entry which is preliminary data.</text>
</comment>
<name>A0A8S1LN75_PARPR</name>
<dbReference type="Proteomes" id="UP000688137">
    <property type="component" value="Unassembled WGS sequence"/>
</dbReference>
<evidence type="ECO:0000313" key="1">
    <source>
        <dbReference type="EMBL" id="CAD8064204.1"/>
    </source>
</evidence>
<proteinExistence type="predicted"/>
<keyword evidence="2" id="KW-1185">Reference proteome</keyword>
<dbReference type="EMBL" id="CAJJDM010000035">
    <property type="protein sequence ID" value="CAD8064204.1"/>
    <property type="molecule type" value="Genomic_DNA"/>
</dbReference>
<reference evidence="1" key="1">
    <citation type="submission" date="2021-01" db="EMBL/GenBank/DDBJ databases">
        <authorList>
            <consortium name="Genoscope - CEA"/>
            <person name="William W."/>
        </authorList>
    </citation>
    <scope>NUCLEOTIDE SEQUENCE</scope>
</reference>